<dbReference type="AlphaFoldDB" id="A0A0G2G167"/>
<reference evidence="8 9" key="1">
    <citation type="submission" date="2015-05" db="EMBL/GenBank/DDBJ databases">
        <title>Distinctive expansion of gene families associated with plant cell wall degradation and secondary metabolism in the genomes of grapevine trunk pathogens.</title>
        <authorList>
            <person name="Lawrence D.P."/>
            <person name="Travadon R."/>
            <person name="Rolshausen P.E."/>
            <person name="Baumgartner K."/>
        </authorList>
    </citation>
    <scope>NUCLEOTIDE SEQUENCE [LARGE SCALE GENOMIC DNA]</scope>
    <source>
        <strain evidence="8">UCRPC4</strain>
    </source>
</reference>
<feature type="compositionally biased region" description="Polar residues" evidence="5">
    <location>
        <begin position="436"/>
        <end position="452"/>
    </location>
</feature>
<feature type="transmembrane region" description="Helical" evidence="6">
    <location>
        <begin position="83"/>
        <end position="103"/>
    </location>
</feature>
<dbReference type="OrthoDB" id="6770063at2759"/>
<dbReference type="Proteomes" id="UP000053317">
    <property type="component" value="Unassembled WGS sequence"/>
</dbReference>
<feature type="transmembrane region" description="Helical" evidence="6">
    <location>
        <begin position="21"/>
        <end position="41"/>
    </location>
</feature>
<feature type="region of interest" description="Disordered" evidence="5">
    <location>
        <begin position="393"/>
        <end position="452"/>
    </location>
</feature>
<feature type="transmembrane region" description="Helical" evidence="6">
    <location>
        <begin position="154"/>
        <end position="178"/>
    </location>
</feature>
<dbReference type="PANTHER" id="PTHR23501">
    <property type="entry name" value="MAJOR FACILITATOR SUPERFAMILY"/>
    <property type="match status" value="1"/>
</dbReference>
<feature type="transmembrane region" description="Helical" evidence="6">
    <location>
        <begin position="291"/>
        <end position="309"/>
    </location>
</feature>
<evidence type="ECO:0000313" key="8">
    <source>
        <dbReference type="EMBL" id="KKY17688.1"/>
    </source>
</evidence>
<evidence type="ECO:0000256" key="2">
    <source>
        <dbReference type="ARBA" id="ARBA00022692"/>
    </source>
</evidence>
<dbReference type="InterPro" id="IPR011701">
    <property type="entry name" value="MFS"/>
</dbReference>
<gene>
    <name evidence="8" type="ORF">UCRPC4_g05321</name>
</gene>
<dbReference type="InterPro" id="IPR036259">
    <property type="entry name" value="MFS_trans_sf"/>
</dbReference>
<feature type="transmembrane region" description="Helical" evidence="6">
    <location>
        <begin position="109"/>
        <end position="134"/>
    </location>
</feature>
<feature type="transmembrane region" description="Helical" evidence="6">
    <location>
        <begin position="221"/>
        <end position="239"/>
    </location>
</feature>
<dbReference type="Gene3D" id="1.20.1250.20">
    <property type="entry name" value="MFS general substrate transporter like domains"/>
    <property type="match status" value="2"/>
</dbReference>
<dbReference type="PANTHER" id="PTHR23501:SF78">
    <property type="entry name" value="MAJOR FACILITATOR SUPERFAMILY (MFS) PROFILE DOMAIN-CONTAINING PROTEIN-RELATED"/>
    <property type="match status" value="1"/>
</dbReference>
<evidence type="ECO:0000259" key="7">
    <source>
        <dbReference type="PROSITE" id="PS50850"/>
    </source>
</evidence>
<dbReference type="GO" id="GO:0005886">
    <property type="term" value="C:plasma membrane"/>
    <property type="evidence" value="ECO:0007669"/>
    <property type="project" value="TreeGrafter"/>
</dbReference>
<comment type="caution">
    <text evidence="8">The sequence shown here is derived from an EMBL/GenBank/DDBJ whole genome shotgun (WGS) entry which is preliminary data.</text>
</comment>
<proteinExistence type="predicted"/>
<feature type="transmembrane region" description="Helical" evidence="6">
    <location>
        <begin position="190"/>
        <end position="212"/>
    </location>
</feature>
<dbReference type="SUPFAM" id="SSF103473">
    <property type="entry name" value="MFS general substrate transporter"/>
    <property type="match status" value="1"/>
</dbReference>
<dbReference type="PROSITE" id="PS50850">
    <property type="entry name" value="MFS"/>
    <property type="match status" value="1"/>
</dbReference>
<evidence type="ECO:0000256" key="3">
    <source>
        <dbReference type="ARBA" id="ARBA00022989"/>
    </source>
</evidence>
<keyword evidence="9" id="KW-1185">Reference proteome</keyword>
<reference evidence="8 9" key="2">
    <citation type="submission" date="2015-05" db="EMBL/GenBank/DDBJ databases">
        <authorList>
            <person name="Morales-Cruz A."/>
            <person name="Amrine K.C."/>
            <person name="Cantu D."/>
        </authorList>
    </citation>
    <scope>NUCLEOTIDE SEQUENCE [LARGE SCALE GENOMIC DNA]</scope>
    <source>
        <strain evidence="8">UCRPC4</strain>
    </source>
</reference>
<comment type="subcellular location">
    <subcellularLocation>
        <location evidence="1">Membrane</location>
        <topology evidence="1">Multi-pass membrane protein</topology>
    </subcellularLocation>
</comment>
<feature type="transmembrane region" description="Helical" evidence="6">
    <location>
        <begin position="245"/>
        <end position="270"/>
    </location>
</feature>
<feature type="compositionally biased region" description="Basic and acidic residues" evidence="5">
    <location>
        <begin position="404"/>
        <end position="432"/>
    </location>
</feature>
<dbReference type="GO" id="GO:0022857">
    <property type="term" value="F:transmembrane transporter activity"/>
    <property type="evidence" value="ECO:0007669"/>
    <property type="project" value="InterPro"/>
</dbReference>
<protein>
    <submittedName>
        <fullName evidence="8">Putative mfs multidrug transporter</fullName>
    </submittedName>
</protein>
<keyword evidence="2 6" id="KW-0812">Transmembrane</keyword>
<dbReference type="Pfam" id="PF07690">
    <property type="entry name" value="MFS_1"/>
    <property type="match status" value="1"/>
</dbReference>
<dbReference type="EMBL" id="LCWF01000137">
    <property type="protein sequence ID" value="KKY17688.1"/>
    <property type="molecule type" value="Genomic_DNA"/>
</dbReference>
<evidence type="ECO:0000313" key="9">
    <source>
        <dbReference type="Proteomes" id="UP000053317"/>
    </source>
</evidence>
<name>A0A0G2G167_PHACM</name>
<evidence type="ECO:0000256" key="5">
    <source>
        <dbReference type="SAM" id="MobiDB-lite"/>
    </source>
</evidence>
<evidence type="ECO:0000256" key="6">
    <source>
        <dbReference type="SAM" id="Phobius"/>
    </source>
</evidence>
<dbReference type="InterPro" id="IPR020846">
    <property type="entry name" value="MFS_dom"/>
</dbReference>
<keyword evidence="3 6" id="KW-1133">Transmembrane helix</keyword>
<feature type="transmembrane region" description="Helical" evidence="6">
    <location>
        <begin position="355"/>
        <end position="377"/>
    </location>
</feature>
<feature type="transmembrane region" description="Helical" evidence="6">
    <location>
        <begin position="53"/>
        <end position="71"/>
    </location>
</feature>
<keyword evidence="4 6" id="KW-0472">Membrane</keyword>
<accession>A0A0G2G167</accession>
<evidence type="ECO:0000256" key="4">
    <source>
        <dbReference type="ARBA" id="ARBA00023136"/>
    </source>
</evidence>
<sequence length="452" mass="48791">MSMMVLSDVVSLQDRGKYQGLLGANVGFGSVIGPFMAAGFIESATWRAHFWTVSPLAAVCGVVIIFLLPKGKVSAGAKEKLKLIDYWGVFFSTAATMLLLIPLSGGGSYFAWGSSMVISMMVLGGICLVIFMIIEWKFATLPMMPLHLFRNRAVASMLVANILFGAVYFSEVYFIPLYCQLVRGNTAIESAALTIPLSVGLSSASIVSGYIISHRGQYIDVLWFGFSLWTIALGLQILFDPKTNAAVIVVVLLIQGWGVGCIFQPTLVALQAHCSKADRAVVIAVRNYLRQFGGAAGLAMFSAIFANVLQNKLESSKDLPTSLAKSIGSNVFRTPDLSLLSPAEKKAVINAYAQGMRICFIIFVPILGICLLSCLFIKDTGLQRAEEKVEAASDTVPVAPLPQDIEKGTRSSPEKDENIDNGEKPKVSEMHKLGSNRISSEETLASRPQPSI</sequence>
<evidence type="ECO:0000256" key="1">
    <source>
        <dbReference type="ARBA" id="ARBA00004141"/>
    </source>
</evidence>
<organism evidence="8 9">
    <name type="scientific">Phaeomoniella chlamydospora</name>
    <name type="common">Phaeoacremonium chlamydosporum</name>
    <dbReference type="NCBI Taxonomy" id="158046"/>
    <lineage>
        <taxon>Eukaryota</taxon>
        <taxon>Fungi</taxon>
        <taxon>Dikarya</taxon>
        <taxon>Ascomycota</taxon>
        <taxon>Pezizomycotina</taxon>
        <taxon>Eurotiomycetes</taxon>
        <taxon>Chaetothyriomycetidae</taxon>
        <taxon>Phaeomoniellales</taxon>
        <taxon>Phaeomoniellaceae</taxon>
        <taxon>Phaeomoniella</taxon>
    </lineage>
</organism>
<feature type="domain" description="Major facilitator superfamily (MFS) profile" evidence="7">
    <location>
        <begin position="1"/>
        <end position="382"/>
    </location>
</feature>